<evidence type="ECO:0000256" key="3">
    <source>
        <dbReference type="ARBA" id="ARBA00022679"/>
    </source>
</evidence>
<dbReference type="RefSeq" id="WP_343770037.1">
    <property type="nucleotide sequence ID" value="NZ_BAAACF010000003.1"/>
</dbReference>
<dbReference type="PANTHER" id="PTHR30576">
    <property type="entry name" value="COLANIC BIOSYNTHESIS UDP-GLUCOSE LIPID CARRIER TRANSFERASE"/>
    <property type="match status" value="1"/>
</dbReference>
<dbReference type="InterPro" id="IPR017473">
    <property type="entry name" value="Undecaprenyl-P_gluc_Ptfrase"/>
</dbReference>
<keyword evidence="5 7" id="KW-1133">Transmembrane helix</keyword>
<proteinExistence type="inferred from homology"/>
<evidence type="ECO:0000256" key="7">
    <source>
        <dbReference type="SAM" id="Phobius"/>
    </source>
</evidence>
<name>A0ABP3UDD3_9CLOT</name>
<dbReference type="Gene3D" id="3.40.50.720">
    <property type="entry name" value="NAD(P)-binding Rossmann-like Domain"/>
    <property type="match status" value="1"/>
</dbReference>
<dbReference type="Proteomes" id="UP001500339">
    <property type="component" value="Unassembled WGS sequence"/>
</dbReference>
<evidence type="ECO:0000256" key="2">
    <source>
        <dbReference type="ARBA" id="ARBA00006464"/>
    </source>
</evidence>
<dbReference type="EMBL" id="BAAACF010000003">
    <property type="protein sequence ID" value="GAA0727041.1"/>
    <property type="molecule type" value="Genomic_DNA"/>
</dbReference>
<feature type="transmembrane region" description="Helical" evidence="7">
    <location>
        <begin position="85"/>
        <end position="104"/>
    </location>
</feature>
<dbReference type="InterPro" id="IPR003362">
    <property type="entry name" value="Bact_transf"/>
</dbReference>
<feature type="transmembrane region" description="Helical" evidence="7">
    <location>
        <begin position="110"/>
        <end position="133"/>
    </location>
</feature>
<comment type="subcellular location">
    <subcellularLocation>
        <location evidence="1">Membrane</location>
        <topology evidence="1">Multi-pass membrane protein</topology>
    </subcellularLocation>
</comment>
<dbReference type="Pfam" id="PF02397">
    <property type="entry name" value="Bac_transf"/>
    <property type="match status" value="1"/>
</dbReference>
<feature type="transmembrane region" description="Helical" evidence="7">
    <location>
        <begin position="12"/>
        <end position="31"/>
    </location>
</feature>
<dbReference type="PANTHER" id="PTHR30576:SF0">
    <property type="entry name" value="UNDECAPRENYL-PHOSPHATE N-ACETYLGALACTOSAMINYL 1-PHOSPHATE TRANSFERASE-RELATED"/>
    <property type="match status" value="1"/>
</dbReference>
<accession>A0ABP3UDD3</accession>
<keyword evidence="10" id="KW-1185">Reference proteome</keyword>
<keyword evidence="3" id="KW-0808">Transferase</keyword>
<organism evidence="9 10">
    <name type="scientific">Clostridium malenominatum</name>
    <dbReference type="NCBI Taxonomy" id="1539"/>
    <lineage>
        <taxon>Bacteria</taxon>
        <taxon>Bacillati</taxon>
        <taxon>Bacillota</taxon>
        <taxon>Clostridia</taxon>
        <taxon>Eubacteriales</taxon>
        <taxon>Clostridiaceae</taxon>
        <taxon>Clostridium</taxon>
    </lineage>
</organism>
<dbReference type="Pfam" id="PF13727">
    <property type="entry name" value="CoA_binding_3"/>
    <property type="match status" value="1"/>
</dbReference>
<dbReference type="NCBIfam" id="TIGR03023">
    <property type="entry name" value="WcaJ_sugtrans"/>
    <property type="match status" value="1"/>
</dbReference>
<sequence>MIKQNQRYLNALGIILDALAILVSLIFAWFLRFKSGLIYSQDATTVNFYYYLIPTLCIIPVYLILYASLKLYTPQRYKNFYEESINILKANVVGITIFILMLYITKKVNYSRYLLFILGISNVVITVLERAIIRLILRNLRRKGYNLKHIVVIGYNSLTFEFLKRIKRNKQWGYNIIAILDNNIKDLKALEEVAAVSIKEKFNFSGVSFDGMDTLEKYLNDFEVDEVFITLNIKQYDALGKIIDTCEKSGVRTQIIPDYYKYIPAKPYVEELEGLPVINIRYVPLDNMINKFIKRIIDIIGAAIALIIFSPIMILTACLIKITSPGPIIFKQERVGLNKRSFIMYKFRSMRVQKDEEEVAKWTTSHDPRKTKLGTFIRKTSIDELPQFFNVLKGDMSLVGPRPERPYFVEQFKEEIPKYMIKHQVRPGITGWAQVNGWRGDTSIEKRIECDIYYIENWNFWLDIKIMFLTVFKGFVNKNAY</sequence>
<dbReference type="NCBIfam" id="TIGR03025">
    <property type="entry name" value="EPS_sugtrans"/>
    <property type="match status" value="1"/>
</dbReference>
<evidence type="ECO:0000313" key="10">
    <source>
        <dbReference type="Proteomes" id="UP001500339"/>
    </source>
</evidence>
<feature type="transmembrane region" description="Helical" evidence="7">
    <location>
        <begin position="51"/>
        <end position="73"/>
    </location>
</feature>
<protein>
    <submittedName>
        <fullName evidence="9">Undecaprenyl-phosphate glucose phosphotransferase</fullName>
    </submittedName>
</protein>
<feature type="transmembrane region" description="Helical" evidence="7">
    <location>
        <begin position="296"/>
        <end position="322"/>
    </location>
</feature>
<comment type="caution">
    <text evidence="9">The sequence shown here is derived from an EMBL/GenBank/DDBJ whole genome shotgun (WGS) entry which is preliminary data.</text>
</comment>
<reference evidence="10" key="1">
    <citation type="journal article" date="2019" name="Int. J. Syst. Evol. Microbiol.">
        <title>The Global Catalogue of Microorganisms (GCM) 10K type strain sequencing project: providing services to taxonomists for standard genome sequencing and annotation.</title>
        <authorList>
            <consortium name="The Broad Institute Genomics Platform"/>
            <consortium name="The Broad Institute Genome Sequencing Center for Infectious Disease"/>
            <person name="Wu L."/>
            <person name="Ma J."/>
        </authorList>
    </citation>
    <scope>NUCLEOTIDE SEQUENCE [LARGE SCALE GENOMIC DNA]</scope>
    <source>
        <strain evidence="10">JCM 1405</strain>
    </source>
</reference>
<keyword evidence="4 7" id="KW-0812">Transmembrane</keyword>
<evidence type="ECO:0000256" key="1">
    <source>
        <dbReference type="ARBA" id="ARBA00004141"/>
    </source>
</evidence>
<evidence type="ECO:0000259" key="8">
    <source>
        <dbReference type="Pfam" id="PF02397"/>
    </source>
</evidence>
<evidence type="ECO:0000313" key="9">
    <source>
        <dbReference type="EMBL" id="GAA0727041.1"/>
    </source>
</evidence>
<evidence type="ECO:0000256" key="5">
    <source>
        <dbReference type="ARBA" id="ARBA00022989"/>
    </source>
</evidence>
<dbReference type="InterPro" id="IPR017475">
    <property type="entry name" value="EPS_sugar_tfrase"/>
</dbReference>
<keyword evidence="6 7" id="KW-0472">Membrane</keyword>
<gene>
    <name evidence="9" type="ORF">GCM10008905_24200</name>
</gene>
<feature type="domain" description="Bacterial sugar transferase" evidence="8">
    <location>
        <begin position="294"/>
        <end position="474"/>
    </location>
</feature>
<evidence type="ECO:0000256" key="6">
    <source>
        <dbReference type="ARBA" id="ARBA00023136"/>
    </source>
</evidence>
<comment type="similarity">
    <text evidence="2">Belongs to the bacterial sugar transferase family.</text>
</comment>
<evidence type="ECO:0000256" key="4">
    <source>
        <dbReference type="ARBA" id="ARBA00022692"/>
    </source>
</evidence>